<gene>
    <name evidence="1" type="ORF">V5799_020759</name>
</gene>
<protein>
    <submittedName>
        <fullName evidence="1">Uncharacterized protein</fullName>
    </submittedName>
</protein>
<dbReference type="AlphaFoldDB" id="A0AAQ4ETD1"/>
<evidence type="ECO:0000313" key="2">
    <source>
        <dbReference type="Proteomes" id="UP001321473"/>
    </source>
</evidence>
<dbReference type="Proteomes" id="UP001321473">
    <property type="component" value="Unassembled WGS sequence"/>
</dbReference>
<name>A0AAQ4ETD1_AMBAM</name>
<proteinExistence type="predicted"/>
<organism evidence="1 2">
    <name type="scientific">Amblyomma americanum</name>
    <name type="common">Lone star tick</name>
    <dbReference type="NCBI Taxonomy" id="6943"/>
    <lineage>
        <taxon>Eukaryota</taxon>
        <taxon>Metazoa</taxon>
        <taxon>Ecdysozoa</taxon>
        <taxon>Arthropoda</taxon>
        <taxon>Chelicerata</taxon>
        <taxon>Arachnida</taxon>
        <taxon>Acari</taxon>
        <taxon>Parasitiformes</taxon>
        <taxon>Ixodida</taxon>
        <taxon>Ixodoidea</taxon>
        <taxon>Ixodidae</taxon>
        <taxon>Amblyomminae</taxon>
        <taxon>Amblyomma</taxon>
    </lineage>
</organism>
<accession>A0AAQ4ETD1</accession>
<comment type="caution">
    <text evidence="1">The sequence shown here is derived from an EMBL/GenBank/DDBJ whole genome shotgun (WGS) entry which is preliminary data.</text>
</comment>
<dbReference type="EMBL" id="JARKHS020011344">
    <property type="protein sequence ID" value="KAK8777895.1"/>
    <property type="molecule type" value="Genomic_DNA"/>
</dbReference>
<reference evidence="1 2" key="1">
    <citation type="journal article" date="2023" name="Arcadia Sci">
        <title>De novo assembly of a long-read Amblyomma americanum tick genome.</title>
        <authorList>
            <person name="Chou S."/>
            <person name="Poskanzer K.E."/>
            <person name="Rollins M."/>
            <person name="Thuy-Boun P.S."/>
        </authorList>
    </citation>
    <scope>NUCLEOTIDE SEQUENCE [LARGE SCALE GENOMIC DNA]</scope>
    <source>
        <strain evidence="1">F_SG_1</strain>
        <tissue evidence="1">Salivary glands</tissue>
    </source>
</reference>
<evidence type="ECO:0000313" key="1">
    <source>
        <dbReference type="EMBL" id="KAK8777895.1"/>
    </source>
</evidence>
<sequence>MSAVRMMKRRTVFFAFYTKTIEFPVAILAICMVSSDILHRLVSIAERHDTGSKSEKWTCRQIKMWTECG</sequence>
<keyword evidence="2" id="KW-1185">Reference proteome</keyword>